<accession>A0A9E9LXS5</accession>
<evidence type="ECO:0000313" key="3">
    <source>
        <dbReference type="Proteomes" id="UP001156215"/>
    </source>
</evidence>
<keyword evidence="1" id="KW-0175">Coiled coil</keyword>
<organism evidence="2 3">
    <name type="scientific">Oxalobacter vibrioformis</name>
    <dbReference type="NCBI Taxonomy" id="933080"/>
    <lineage>
        <taxon>Bacteria</taxon>
        <taxon>Pseudomonadati</taxon>
        <taxon>Pseudomonadota</taxon>
        <taxon>Betaproteobacteria</taxon>
        <taxon>Burkholderiales</taxon>
        <taxon>Oxalobacteraceae</taxon>
        <taxon>Oxalobacter</taxon>
    </lineage>
</organism>
<reference evidence="2" key="1">
    <citation type="journal article" date="2022" name="Front. Microbiol.">
        <title>New perspectives on an old grouping: The genomic and phenotypic variability of Oxalobacter formigenes and the implications for calcium oxalate stone prevention.</title>
        <authorList>
            <person name="Chmiel J.A."/>
            <person name="Carr C."/>
            <person name="Stuivenberg G.A."/>
            <person name="Venema R."/>
            <person name="Chanyi R.M."/>
            <person name="Al K.F."/>
            <person name="Giguere D."/>
            <person name="Say H."/>
            <person name="Akouris P.P."/>
            <person name="Dominguez Romero S.A."/>
            <person name="Kwong A."/>
            <person name="Tai V."/>
            <person name="Koval S.F."/>
            <person name="Razvi H."/>
            <person name="Bjazevic J."/>
            <person name="Burton J.P."/>
        </authorList>
    </citation>
    <scope>NUCLEOTIDE SEQUENCE</scope>
    <source>
        <strain evidence="2">WoOx3</strain>
    </source>
</reference>
<dbReference type="InterPro" id="IPR052552">
    <property type="entry name" value="YeaO-like"/>
</dbReference>
<proteinExistence type="predicted"/>
<dbReference type="EMBL" id="CP098242">
    <property type="protein sequence ID" value="WAW09384.1"/>
    <property type="molecule type" value="Genomic_DNA"/>
</dbReference>
<dbReference type="PANTHER" id="PTHR36849:SF1">
    <property type="entry name" value="CYTOPLASMIC PROTEIN"/>
    <property type="match status" value="1"/>
</dbReference>
<dbReference type="Pfam" id="PF22752">
    <property type="entry name" value="DUF488-N3i"/>
    <property type="match status" value="1"/>
</dbReference>
<dbReference type="RefSeq" id="WP_269308381.1">
    <property type="nucleotide sequence ID" value="NZ_CP098242.1"/>
</dbReference>
<protein>
    <submittedName>
        <fullName evidence="2">DUF488 family protein</fullName>
    </submittedName>
</protein>
<dbReference type="KEGG" id="ovb:NB640_08990"/>
<dbReference type="AlphaFoldDB" id="A0A9E9LXS5"/>
<dbReference type="Proteomes" id="UP001156215">
    <property type="component" value="Chromosome"/>
</dbReference>
<evidence type="ECO:0000313" key="2">
    <source>
        <dbReference type="EMBL" id="WAW09384.1"/>
    </source>
</evidence>
<gene>
    <name evidence="2" type="ORF">NB640_08990</name>
</gene>
<sequence length="118" mass="14037">MEIVIKRAYEPVSADDGFRVLIDRLWPRGLSKEKAHIDFWDKHIAPSTELRKWFNHEPGKFTEFTRRYEAELKEETEALGELKEKVRGQKKVSLIYGAKDPEINHARVLQAYLRKQWK</sequence>
<name>A0A9E9LXS5_9BURK</name>
<keyword evidence="3" id="KW-1185">Reference proteome</keyword>
<evidence type="ECO:0000256" key="1">
    <source>
        <dbReference type="SAM" id="Coils"/>
    </source>
</evidence>
<dbReference type="PANTHER" id="PTHR36849">
    <property type="entry name" value="CYTOPLASMIC PROTEIN-RELATED"/>
    <property type="match status" value="1"/>
</dbReference>
<feature type="coiled-coil region" evidence="1">
    <location>
        <begin position="65"/>
        <end position="92"/>
    </location>
</feature>